<name>A0A7S8CCT4_9BACI</name>
<evidence type="ECO:0000256" key="1">
    <source>
        <dbReference type="ARBA" id="ARBA00004651"/>
    </source>
</evidence>
<dbReference type="InterPro" id="IPR000160">
    <property type="entry name" value="GGDEF_dom"/>
</dbReference>
<reference evidence="9 10" key="1">
    <citation type="submission" date="2019-07" db="EMBL/GenBank/DDBJ databases">
        <title>Genome sequence of 2 isolates from Red Sea Mangroves.</title>
        <authorList>
            <person name="Sefrji F."/>
            <person name="Michoud G."/>
            <person name="Merlino G."/>
            <person name="Daffonchio D."/>
        </authorList>
    </citation>
    <scope>NUCLEOTIDE SEQUENCE [LARGE SCALE GENOMIC DNA]</scope>
    <source>
        <strain evidence="9 10">R1DC41</strain>
    </source>
</reference>
<dbReference type="PANTHER" id="PTHR44757:SF2">
    <property type="entry name" value="BIOFILM ARCHITECTURE MAINTENANCE PROTEIN MBAA"/>
    <property type="match status" value="1"/>
</dbReference>
<feature type="domain" description="GGDEF" evidence="8">
    <location>
        <begin position="404"/>
        <end position="537"/>
    </location>
</feature>
<dbReference type="InterPro" id="IPR029151">
    <property type="entry name" value="Sensor-like_sf"/>
</dbReference>
<evidence type="ECO:0000256" key="5">
    <source>
        <dbReference type="ARBA" id="ARBA00023136"/>
    </source>
</evidence>
<keyword evidence="10" id="KW-1185">Reference proteome</keyword>
<dbReference type="InterPro" id="IPR043128">
    <property type="entry name" value="Rev_trsase/Diguanyl_cyclase"/>
</dbReference>
<dbReference type="CDD" id="cd12914">
    <property type="entry name" value="PDC1_DGC_like"/>
    <property type="match status" value="1"/>
</dbReference>
<dbReference type="SMART" id="SM00267">
    <property type="entry name" value="GGDEF"/>
    <property type="match status" value="1"/>
</dbReference>
<dbReference type="NCBIfam" id="TIGR00254">
    <property type="entry name" value="GGDEF"/>
    <property type="match status" value="1"/>
</dbReference>
<evidence type="ECO:0000256" key="3">
    <source>
        <dbReference type="ARBA" id="ARBA00022692"/>
    </source>
</evidence>
<dbReference type="PROSITE" id="PS50885">
    <property type="entry name" value="HAMP"/>
    <property type="match status" value="1"/>
</dbReference>
<gene>
    <name evidence="9" type="ORF">G8O30_11985</name>
</gene>
<dbReference type="PANTHER" id="PTHR44757">
    <property type="entry name" value="DIGUANYLATE CYCLASE DGCP"/>
    <property type="match status" value="1"/>
</dbReference>
<dbReference type="SUPFAM" id="SSF103190">
    <property type="entry name" value="Sensory domain-like"/>
    <property type="match status" value="1"/>
</dbReference>
<dbReference type="Gene3D" id="3.30.450.20">
    <property type="entry name" value="PAS domain"/>
    <property type="match status" value="1"/>
</dbReference>
<proteinExistence type="predicted"/>
<dbReference type="KEGG" id="mcui:G8O30_11985"/>
<evidence type="ECO:0000259" key="7">
    <source>
        <dbReference type="PROSITE" id="PS50885"/>
    </source>
</evidence>
<evidence type="ECO:0000313" key="10">
    <source>
        <dbReference type="Proteomes" id="UP000593626"/>
    </source>
</evidence>
<dbReference type="InterPro" id="IPR033479">
    <property type="entry name" value="dCache_1"/>
</dbReference>
<protein>
    <submittedName>
        <fullName evidence="9">Diguanylate cyclase</fullName>
    </submittedName>
</protein>
<feature type="domain" description="HAMP" evidence="7">
    <location>
        <begin position="317"/>
        <end position="369"/>
    </location>
</feature>
<organism evidence="9 10">
    <name type="scientific">Mangrovibacillus cuniculi</name>
    <dbReference type="NCBI Taxonomy" id="2593652"/>
    <lineage>
        <taxon>Bacteria</taxon>
        <taxon>Bacillati</taxon>
        <taxon>Bacillota</taxon>
        <taxon>Bacilli</taxon>
        <taxon>Bacillales</taxon>
        <taxon>Bacillaceae</taxon>
        <taxon>Mangrovibacillus</taxon>
    </lineage>
</organism>
<dbReference type="GO" id="GO:0005886">
    <property type="term" value="C:plasma membrane"/>
    <property type="evidence" value="ECO:0007669"/>
    <property type="project" value="UniProtKB-SubCell"/>
</dbReference>
<dbReference type="SUPFAM" id="SSF55073">
    <property type="entry name" value="Nucleotide cyclase"/>
    <property type="match status" value="1"/>
</dbReference>
<dbReference type="CDD" id="cd01949">
    <property type="entry name" value="GGDEF"/>
    <property type="match status" value="1"/>
</dbReference>
<sequence length="539" mass="60236">MKIFKGSLRTLLAIIFAIVVCIVIVIVSMFIGQRSIDEIESEIGHSLEDAAYVMGENLDQYMWSRYGEVSILSELQELKQQDYQNASDLLNKLQERFPSFSWVGLTNQDGTVIASTNGILTGHDISTRPVFTEALDEVFIGDVHEAVLLAELLPNPTGETLRFVDISTPVYDDEDNFIGVLAAHLSWEWAQEVENFMRDTLQNREGIEFFIVSKADDSILLGPKDMVGEKLDVDSVQLSRESNKGWTIETWSDGKQYLTGYVLTDGYSDYPGLEWTVLVRQPVDVAYAPAKELVRYIFIVGSMLVLFFAIAGWFIAGRITDPLKRITTVADNLRDGATVTIPKYEGIREIEILSTSLRDLVTNLTTTEVQLEEMEHVAHRDFLTGLANRNGFDHFLEQAIDTYDHLTILYLDLDGFKAVNDKFGHDAGDKLLIEVGARLDQFVQKDDLVSRIGGDEFVVTLSSSSNSIEHGNMVGEQLISLLNKPFVIDDVMVSIGCSVGGATWSKGDNISDVIRLADQALYSVKRSGKNRMLMHEEST</sequence>
<dbReference type="InterPro" id="IPR029787">
    <property type="entry name" value="Nucleotide_cyclase"/>
</dbReference>
<dbReference type="Proteomes" id="UP000593626">
    <property type="component" value="Chromosome"/>
</dbReference>
<comment type="subcellular location">
    <subcellularLocation>
        <location evidence="1">Cell membrane</location>
        <topology evidence="1">Multi-pass membrane protein</topology>
    </subcellularLocation>
</comment>
<dbReference type="Gene3D" id="3.30.70.270">
    <property type="match status" value="1"/>
</dbReference>
<accession>A0A7S8CCT4</accession>
<dbReference type="GO" id="GO:0007165">
    <property type="term" value="P:signal transduction"/>
    <property type="evidence" value="ECO:0007669"/>
    <property type="project" value="InterPro"/>
</dbReference>
<feature type="transmembrane region" description="Helical" evidence="6">
    <location>
        <begin position="296"/>
        <end position="316"/>
    </location>
</feature>
<dbReference type="AlphaFoldDB" id="A0A7S8CCT4"/>
<keyword evidence="4 6" id="KW-1133">Transmembrane helix</keyword>
<keyword evidence="5 6" id="KW-0472">Membrane</keyword>
<dbReference type="Pfam" id="PF00990">
    <property type="entry name" value="GGDEF"/>
    <property type="match status" value="1"/>
</dbReference>
<keyword evidence="3 6" id="KW-0812">Transmembrane</keyword>
<dbReference type="EMBL" id="CP049742">
    <property type="protein sequence ID" value="QPC47620.1"/>
    <property type="molecule type" value="Genomic_DNA"/>
</dbReference>
<evidence type="ECO:0000256" key="4">
    <source>
        <dbReference type="ARBA" id="ARBA00022989"/>
    </source>
</evidence>
<dbReference type="PROSITE" id="PS50887">
    <property type="entry name" value="GGDEF"/>
    <property type="match status" value="1"/>
</dbReference>
<dbReference type="Pfam" id="PF02743">
    <property type="entry name" value="dCache_1"/>
    <property type="match status" value="1"/>
</dbReference>
<evidence type="ECO:0000256" key="6">
    <source>
        <dbReference type="SAM" id="Phobius"/>
    </source>
</evidence>
<dbReference type="InterPro" id="IPR003660">
    <property type="entry name" value="HAMP_dom"/>
</dbReference>
<evidence type="ECO:0000259" key="8">
    <source>
        <dbReference type="PROSITE" id="PS50887"/>
    </source>
</evidence>
<feature type="transmembrane region" description="Helical" evidence="6">
    <location>
        <begin position="12"/>
        <end position="31"/>
    </location>
</feature>
<dbReference type="RefSeq" id="WP_239672293.1">
    <property type="nucleotide sequence ID" value="NZ_CP049742.1"/>
</dbReference>
<evidence type="ECO:0000313" key="9">
    <source>
        <dbReference type="EMBL" id="QPC47620.1"/>
    </source>
</evidence>
<evidence type="ECO:0000256" key="2">
    <source>
        <dbReference type="ARBA" id="ARBA00022475"/>
    </source>
</evidence>
<dbReference type="InterPro" id="IPR052155">
    <property type="entry name" value="Biofilm_reg_signaling"/>
</dbReference>
<keyword evidence="2" id="KW-1003">Cell membrane</keyword>
<dbReference type="Gene3D" id="6.10.340.10">
    <property type="match status" value="1"/>
</dbReference>